<dbReference type="SUPFAM" id="SSF46689">
    <property type="entry name" value="Homeodomain-like"/>
    <property type="match status" value="1"/>
</dbReference>
<dbReference type="InterPro" id="IPR036388">
    <property type="entry name" value="WH-like_DNA-bd_sf"/>
</dbReference>
<keyword evidence="2" id="KW-0238">DNA-binding</keyword>
<dbReference type="Gene3D" id="1.10.10.10">
    <property type="entry name" value="Winged helix-like DNA-binding domain superfamily/Winged helix DNA-binding domain"/>
    <property type="match status" value="1"/>
</dbReference>
<sequence>MSGNWGESTVMARLRAGSPQLGPSERRVASVILARPSEVTDWSTSELAAAAETSAATVIRACQSLGFRGFQHLRLELARAAPSLPETNDDPVGVLFDEAVDALRVGRESVDPGAVEAAVRALEGARRLVLVGNGFSSPPLQDAALRFSTIGRSVEAPSDVLAQQFASHSLAPGDVCLAVSYSGANLHSLAACRAAADRGATVIVITSFARSPLARLGTIALVTTPVGSAHGIDPFLSRLNHMVILHALHSLLAQRIGSDVVEMRHVIAEALAEDE</sequence>
<gene>
    <name evidence="6" type="ORF">B0I08_106296</name>
</gene>
<dbReference type="GO" id="GO:1901135">
    <property type="term" value="P:carbohydrate derivative metabolic process"/>
    <property type="evidence" value="ECO:0007669"/>
    <property type="project" value="InterPro"/>
</dbReference>
<evidence type="ECO:0000313" key="6">
    <source>
        <dbReference type="EMBL" id="PRY67688.1"/>
    </source>
</evidence>
<evidence type="ECO:0000313" key="7">
    <source>
        <dbReference type="Proteomes" id="UP000237983"/>
    </source>
</evidence>
<accession>A0A2T0VC96</accession>
<dbReference type="GO" id="GO:0097367">
    <property type="term" value="F:carbohydrate derivative binding"/>
    <property type="evidence" value="ECO:0007669"/>
    <property type="project" value="InterPro"/>
</dbReference>
<dbReference type="PROSITE" id="PS51464">
    <property type="entry name" value="SIS"/>
    <property type="match status" value="1"/>
</dbReference>
<dbReference type="Proteomes" id="UP000237983">
    <property type="component" value="Unassembled WGS sequence"/>
</dbReference>
<dbReference type="PROSITE" id="PS51071">
    <property type="entry name" value="HTH_RPIR"/>
    <property type="match status" value="1"/>
</dbReference>
<feature type="domain" description="HTH rpiR-type" evidence="4">
    <location>
        <begin position="8"/>
        <end position="84"/>
    </location>
</feature>
<dbReference type="GO" id="GO:0003700">
    <property type="term" value="F:DNA-binding transcription factor activity"/>
    <property type="evidence" value="ECO:0007669"/>
    <property type="project" value="InterPro"/>
</dbReference>
<evidence type="ECO:0000259" key="5">
    <source>
        <dbReference type="PROSITE" id="PS51464"/>
    </source>
</evidence>
<keyword evidence="3" id="KW-0804">Transcription</keyword>
<dbReference type="InterPro" id="IPR035472">
    <property type="entry name" value="RpiR-like_SIS"/>
</dbReference>
<dbReference type="EMBL" id="PVTL01000006">
    <property type="protein sequence ID" value="PRY67688.1"/>
    <property type="molecule type" value="Genomic_DNA"/>
</dbReference>
<comment type="caution">
    <text evidence="6">The sequence shown here is derived from an EMBL/GenBank/DDBJ whole genome shotgun (WGS) entry which is preliminary data.</text>
</comment>
<dbReference type="PANTHER" id="PTHR30514:SF1">
    <property type="entry name" value="HTH-TYPE TRANSCRIPTIONAL REGULATOR HEXR-RELATED"/>
    <property type="match status" value="1"/>
</dbReference>
<dbReference type="Pfam" id="PF01380">
    <property type="entry name" value="SIS"/>
    <property type="match status" value="1"/>
</dbReference>
<evidence type="ECO:0000256" key="3">
    <source>
        <dbReference type="ARBA" id="ARBA00023163"/>
    </source>
</evidence>
<dbReference type="GO" id="GO:0003677">
    <property type="term" value="F:DNA binding"/>
    <property type="evidence" value="ECO:0007669"/>
    <property type="project" value="UniProtKB-KW"/>
</dbReference>
<dbReference type="Pfam" id="PF01418">
    <property type="entry name" value="HTH_6"/>
    <property type="match status" value="1"/>
</dbReference>
<evidence type="ECO:0000256" key="2">
    <source>
        <dbReference type="ARBA" id="ARBA00023125"/>
    </source>
</evidence>
<protein>
    <submittedName>
        <fullName evidence="6">RpiR family transcriptional regulator</fullName>
    </submittedName>
</protein>
<reference evidence="6 7" key="1">
    <citation type="submission" date="2018-03" db="EMBL/GenBank/DDBJ databases">
        <title>Genomic Encyclopedia of Type Strains, Phase III (KMG-III): the genomes of soil and plant-associated and newly described type strains.</title>
        <authorList>
            <person name="Whitman W."/>
        </authorList>
    </citation>
    <scope>NUCLEOTIDE SEQUENCE [LARGE SCALE GENOMIC DNA]</scope>
    <source>
        <strain evidence="6 7">CGMCC 1.12484</strain>
    </source>
</reference>
<evidence type="ECO:0000259" key="4">
    <source>
        <dbReference type="PROSITE" id="PS51071"/>
    </source>
</evidence>
<dbReference type="InterPro" id="IPR047640">
    <property type="entry name" value="RpiR-like"/>
</dbReference>
<dbReference type="RefSeq" id="WP_106213459.1">
    <property type="nucleotide sequence ID" value="NZ_PVTL01000006.1"/>
</dbReference>
<dbReference type="SUPFAM" id="SSF53697">
    <property type="entry name" value="SIS domain"/>
    <property type="match status" value="1"/>
</dbReference>
<dbReference type="CDD" id="cd05013">
    <property type="entry name" value="SIS_RpiR"/>
    <property type="match status" value="1"/>
</dbReference>
<name>A0A2T0VC96_9MICO</name>
<dbReference type="InterPro" id="IPR009057">
    <property type="entry name" value="Homeodomain-like_sf"/>
</dbReference>
<dbReference type="InterPro" id="IPR000281">
    <property type="entry name" value="HTH_RpiR"/>
</dbReference>
<feature type="domain" description="SIS" evidence="5">
    <location>
        <begin position="118"/>
        <end position="258"/>
    </location>
</feature>
<keyword evidence="7" id="KW-1185">Reference proteome</keyword>
<dbReference type="InterPro" id="IPR001347">
    <property type="entry name" value="SIS_dom"/>
</dbReference>
<dbReference type="AlphaFoldDB" id="A0A2T0VC96"/>
<dbReference type="OrthoDB" id="3770404at2"/>
<keyword evidence="1" id="KW-0805">Transcription regulation</keyword>
<dbReference type="Gene3D" id="3.40.50.10490">
    <property type="entry name" value="Glucose-6-phosphate isomerase like protein, domain 1"/>
    <property type="match status" value="1"/>
</dbReference>
<dbReference type="PANTHER" id="PTHR30514">
    <property type="entry name" value="GLUCOKINASE"/>
    <property type="match status" value="1"/>
</dbReference>
<proteinExistence type="predicted"/>
<evidence type="ECO:0000256" key="1">
    <source>
        <dbReference type="ARBA" id="ARBA00023015"/>
    </source>
</evidence>
<organism evidence="6 7">
    <name type="scientific">Glaciihabitans tibetensis</name>
    <dbReference type="NCBI Taxonomy" id="1266600"/>
    <lineage>
        <taxon>Bacteria</taxon>
        <taxon>Bacillati</taxon>
        <taxon>Actinomycetota</taxon>
        <taxon>Actinomycetes</taxon>
        <taxon>Micrococcales</taxon>
        <taxon>Microbacteriaceae</taxon>
        <taxon>Glaciihabitans</taxon>
    </lineage>
</organism>
<dbReference type="InterPro" id="IPR046348">
    <property type="entry name" value="SIS_dom_sf"/>
</dbReference>